<protein>
    <submittedName>
        <fullName evidence="2">Uncharacterized protein</fullName>
    </submittedName>
</protein>
<evidence type="ECO:0000313" key="2">
    <source>
        <dbReference type="EMBL" id="KRQ95332.1"/>
    </source>
</evidence>
<dbReference type="Proteomes" id="UP000050863">
    <property type="component" value="Unassembled WGS sequence"/>
</dbReference>
<name>A0A0R3KPT4_9BRAD</name>
<keyword evidence="1" id="KW-0472">Membrane</keyword>
<dbReference type="EMBL" id="LLXZ01000209">
    <property type="protein sequence ID" value="KRQ95332.1"/>
    <property type="molecule type" value="Genomic_DNA"/>
</dbReference>
<organism evidence="2 3">
    <name type="scientific">Bradyrhizobium jicamae</name>
    <dbReference type="NCBI Taxonomy" id="280332"/>
    <lineage>
        <taxon>Bacteria</taxon>
        <taxon>Pseudomonadati</taxon>
        <taxon>Pseudomonadota</taxon>
        <taxon>Alphaproteobacteria</taxon>
        <taxon>Hyphomicrobiales</taxon>
        <taxon>Nitrobacteraceae</taxon>
        <taxon>Bradyrhizobium</taxon>
    </lineage>
</organism>
<comment type="caution">
    <text evidence="2">The sequence shown here is derived from an EMBL/GenBank/DDBJ whole genome shotgun (WGS) entry which is preliminary data.</text>
</comment>
<evidence type="ECO:0000313" key="3">
    <source>
        <dbReference type="Proteomes" id="UP000050863"/>
    </source>
</evidence>
<dbReference type="AlphaFoldDB" id="A0A0R3KPT4"/>
<accession>A0A0R3KPT4</accession>
<keyword evidence="1" id="KW-0812">Transmembrane</keyword>
<keyword evidence="1" id="KW-1133">Transmembrane helix</keyword>
<gene>
    <name evidence="2" type="ORF">CQ12_40060</name>
</gene>
<evidence type="ECO:0000256" key="1">
    <source>
        <dbReference type="SAM" id="Phobius"/>
    </source>
</evidence>
<reference evidence="2 3" key="1">
    <citation type="submission" date="2014-03" db="EMBL/GenBank/DDBJ databases">
        <title>Bradyrhizobium valentinum sp. nov., isolated from effective nodules of Lupinus mariae-josephae, a lupine endemic of basic-lime soils in Eastern Spain.</title>
        <authorList>
            <person name="Duran D."/>
            <person name="Rey L."/>
            <person name="Navarro A."/>
            <person name="Busquets A."/>
            <person name="Imperial J."/>
            <person name="Ruiz-Argueso T."/>
        </authorList>
    </citation>
    <scope>NUCLEOTIDE SEQUENCE [LARGE SCALE GENOMIC DNA]</scope>
    <source>
        <strain evidence="2 3">PAC68</strain>
    </source>
</reference>
<keyword evidence="3" id="KW-1185">Reference proteome</keyword>
<proteinExistence type="predicted"/>
<sequence length="90" mass="9583">MRTTALGIEACEAFARIGDLPFDLFGVSNIFINVAIIALVASPIVINRFFLEAGLSKRAMQVIVGGYATCSVATPLLSKTDRFTSASLKT</sequence>
<feature type="transmembrane region" description="Helical" evidence="1">
    <location>
        <begin position="30"/>
        <end position="51"/>
    </location>
</feature>